<feature type="transmembrane region" description="Helical" evidence="1">
    <location>
        <begin position="193"/>
        <end position="212"/>
    </location>
</feature>
<dbReference type="EMBL" id="JAUJEB010000015">
    <property type="protein sequence ID" value="MDN5217266.1"/>
    <property type="molecule type" value="Genomic_DNA"/>
</dbReference>
<keyword evidence="1" id="KW-1133">Transmembrane helix</keyword>
<dbReference type="InterPro" id="IPR011055">
    <property type="entry name" value="Dup_hybrid_motif"/>
</dbReference>
<dbReference type="RefSeq" id="WP_346762603.1">
    <property type="nucleotide sequence ID" value="NZ_JAUJEB010000015.1"/>
</dbReference>
<feature type="transmembrane region" description="Helical" evidence="1">
    <location>
        <begin position="37"/>
        <end position="54"/>
    </location>
</feature>
<evidence type="ECO:0000313" key="4">
    <source>
        <dbReference type="EMBL" id="MDN5217266.1"/>
    </source>
</evidence>
<feature type="transmembrane region" description="Helical" evidence="1">
    <location>
        <begin position="6"/>
        <end position="25"/>
    </location>
</feature>
<feature type="domain" description="Peptidase M56" evidence="3">
    <location>
        <begin position="5"/>
        <end position="270"/>
    </location>
</feature>
<protein>
    <submittedName>
        <fullName evidence="4">M23/M56 family metallopeptidase</fullName>
    </submittedName>
</protein>
<feature type="transmembrane region" description="Helical" evidence="1">
    <location>
        <begin position="279"/>
        <end position="299"/>
    </location>
</feature>
<comment type="caution">
    <text evidence="4">The sequence shown here is derived from an EMBL/GenBank/DDBJ whole genome shotgun (WGS) entry which is preliminary data.</text>
</comment>
<feature type="domain" description="M23ase beta-sheet core" evidence="2">
    <location>
        <begin position="362"/>
        <end position="457"/>
    </location>
</feature>
<keyword evidence="5" id="KW-1185">Reference proteome</keyword>
<reference evidence="4" key="1">
    <citation type="submission" date="2023-06" db="EMBL/GenBank/DDBJ databases">
        <title>Genomic of Agaribacillus aureum.</title>
        <authorList>
            <person name="Wang G."/>
        </authorList>
    </citation>
    <scope>NUCLEOTIDE SEQUENCE</scope>
    <source>
        <strain evidence="4">BMA12</strain>
    </source>
</reference>
<dbReference type="Pfam" id="PF01551">
    <property type="entry name" value="Peptidase_M23"/>
    <property type="match status" value="1"/>
</dbReference>
<accession>A0ABT8LLF6</accession>
<dbReference type="Gene3D" id="2.70.70.10">
    <property type="entry name" value="Glucose Permease (Domain IIA)"/>
    <property type="match status" value="1"/>
</dbReference>
<evidence type="ECO:0000259" key="2">
    <source>
        <dbReference type="Pfam" id="PF01551"/>
    </source>
</evidence>
<dbReference type="InterPro" id="IPR016047">
    <property type="entry name" value="M23ase_b-sheet_dom"/>
</dbReference>
<feature type="transmembrane region" description="Helical" evidence="1">
    <location>
        <begin position="109"/>
        <end position="130"/>
    </location>
</feature>
<dbReference type="Pfam" id="PF05569">
    <property type="entry name" value="Peptidase_M56"/>
    <property type="match status" value="1"/>
</dbReference>
<keyword evidence="1" id="KW-0472">Membrane</keyword>
<dbReference type="PANTHER" id="PTHR21666:SF286">
    <property type="entry name" value="LIPOPROTEIN NLPD"/>
    <property type="match status" value="1"/>
</dbReference>
<evidence type="ECO:0000256" key="1">
    <source>
        <dbReference type="SAM" id="Phobius"/>
    </source>
</evidence>
<dbReference type="Proteomes" id="UP001172083">
    <property type="component" value="Unassembled WGS sequence"/>
</dbReference>
<dbReference type="CDD" id="cd12797">
    <property type="entry name" value="M23_peptidase"/>
    <property type="match status" value="1"/>
</dbReference>
<keyword evidence="1" id="KW-0812">Transmembrane</keyword>
<gene>
    <name evidence="4" type="ORF">QQ020_34655</name>
</gene>
<name>A0ABT8LLF6_9BACT</name>
<dbReference type="InterPro" id="IPR008756">
    <property type="entry name" value="Peptidase_M56"/>
</dbReference>
<dbReference type="InterPro" id="IPR050570">
    <property type="entry name" value="Cell_wall_metabolism_enzyme"/>
</dbReference>
<evidence type="ECO:0000259" key="3">
    <source>
        <dbReference type="Pfam" id="PF05569"/>
    </source>
</evidence>
<proteinExistence type="predicted"/>
<dbReference type="PANTHER" id="PTHR21666">
    <property type="entry name" value="PEPTIDASE-RELATED"/>
    <property type="match status" value="1"/>
</dbReference>
<sequence length="462" mass="52468">MSDLILYFIESTICVLLLFLLYKLLFSSLTFFHWRRYYWLLGVGLSLIIPALHMEISATDTNPLILYPTELVDELESGVRDEISAKELSTVTDETGKDSWLPSPYTLTVLYMIIVLILLIRLATKFFFIIKTKNTVKKDFKGYQVVESDQVKIPYTFLNKIYFPKDHSLDTREYEFILEHEKIHVFQRHTLDIIFLSIVKAFFWFNPLYTLILKDIKLLHEYIADDHVSHKSSQTISYAKLLLKLASAGSAPALVHNFSKLQIKERIIMLKQKKNRPPLKMMFLLGIPLIIFLIFSFSIDKKSPPPQKVSEGMEMFLVMNSLLPGFAPVQNSTPFGYPLSDEYSKVSSGFGMAKHPVHNTEKMHHGIDMPAPIGTPVYATAPGVVTMVKTATGGYGKHIKIVHGAYETLYAHLSAFEIKVGDKVTMGQLIGRVGNTGLSTEPHLHYEVIKDGKRVDPEKTGC</sequence>
<organism evidence="4 5">
    <name type="scientific">Agaribacillus aureus</name>
    <dbReference type="NCBI Taxonomy" id="3051825"/>
    <lineage>
        <taxon>Bacteria</taxon>
        <taxon>Pseudomonadati</taxon>
        <taxon>Bacteroidota</taxon>
        <taxon>Cytophagia</taxon>
        <taxon>Cytophagales</taxon>
        <taxon>Splendidivirgaceae</taxon>
        <taxon>Agaribacillus</taxon>
    </lineage>
</organism>
<dbReference type="CDD" id="cd07341">
    <property type="entry name" value="M56_BlaR1_MecR1_like"/>
    <property type="match status" value="1"/>
</dbReference>
<evidence type="ECO:0000313" key="5">
    <source>
        <dbReference type="Proteomes" id="UP001172083"/>
    </source>
</evidence>
<dbReference type="SUPFAM" id="SSF51261">
    <property type="entry name" value="Duplicated hybrid motif"/>
    <property type="match status" value="1"/>
</dbReference>